<evidence type="ECO:0000256" key="3">
    <source>
        <dbReference type="ARBA" id="ARBA00022723"/>
    </source>
</evidence>
<dbReference type="PROSITE" id="PS00758">
    <property type="entry name" value="ARGE_DAPE_CPG2_1"/>
    <property type="match status" value="1"/>
</dbReference>
<evidence type="ECO:0000256" key="2">
    <source>
        <dbReference type="ARBA" id="ARBA00022670"/>
    </source>
</evidence>
<gene>
    <name evidence="7" type="ORF">GCM10022407_33700</name>
</gene>
<dbReference type="PANTHER" id="PTHR45962">
    <property type="entry name" value="N-FATTY-ACYL-AMINO ACID SYNTHASE/HYDROLASE PM20D1"/>
    <property type="match status" value="1"/>
</dbReference>
<evidence type="ECO:0000313" key="8">
    <source>
        <dbReference type="Proteomes" id="UP001501556"/>
    </source>
</evidence>
<dbReference type="Gene3D" id="3.40.630.10">
    <property type="entry name" value="Zn peptidases"/>
    <property type="match status" value="1"/>
</dbReference>
<sequence length="485" mass="51962">MRFFLRLLGLGVLLLLVVLVVNTLRLPSHQLGAVPAAPAVPVADSALARLAGAVRIPTVSTTDFAQTDTAQFGRFGRYLRQAFPQVFAQLKLEKFNQYGLLFTWPGTNPALKPVLLLGHYDVVPVLPGTAGKWARPPFAGAQADGYLYGRGTLDDKASVLAQLESVEYLLGTGYKPTRTVLLAFGQDEESSGQRGARVISAELARRGTRCEYVLDEGGLVKTDGVAGLKKAVALVGISEKGYLTLELTATGQGGHSSMPPAQTSIGAVAAAVVKLEQHSFPARLEGGDDHLLDYLASEVPLGLRLVFANRWLFGGIIKKILAATPSGNATLRTTIAPTIFRAGAKDNVLPIDATATVNFRLLLGDSVAGVVREVCRIIDDEKISIKVLPNASAPSPISDPAAPAFQRLHRTIRSVFPAAIVAPYVVVGTTDARQYAALSPNVYRFLPAQMNQEAIESMHGNNERMPVANYPKMVQFYAALIRNSQ</sequence>
<dbReference type="RefSeq" id="WP_345126192.1">
    <property type="nucleotide sequence ID" value="NZ_BAABDI010000028.1"/>
</dbReference>
<protein>
    <submittedName>
        <fullName evidence="7">M20 family peptidase</fullName>
    </submittedName>
</protein>
<dbReference type="Gene3D" id="3.30.70.360">
    <property type="match status" value="1"/>
</dbReference>
<keyword evidence="4" id="KW-0378">Hydrolase</keyword>
<dbReference type="InterPro" id="IPR047177">
    <property type="entry name" value="Pept_M20A"/>
</dbReference>
<dbReference type="Pfam" id="PF01546">
    <property type="entry name" value="Peptidase_M20"/>
    <property type="match status" value="1"/>
</dbReference>
<dbReference type="EMBL" id="BAABDI010000028">
    <property type="protein sequence ID" value="GAA3986117.1"/>
    <property type="molecule type" value="Genomic_DNA"/>
</dbReference>
<dbReference type="InterPro" id="IPR001261">
    <property type="entry name" value="ArgE/DapE_CS"/>
</dbReference>
<evidence type="ECO:0000259" key="6">
    <source>
        <dbReference type="Pfam" id="PF07687"/>
    </source>
</evidence>
<accession>A0ABP7QRA7</accession>
<dbReference type="SUPFAM" id="SSF55031">
    <property type="entry name" value="Bacterial exopeptidase dimerisation domain"/>
    <property type="match status" value="1"/>
</dbReference>
<dbReference type="Gene3D" id="1.10.150.900">
    <property type="match status" value="1"/>
</dbReference>
<dbReference type="InterPro" id="IPR036264">
    <property type="entry name" value="Bact_exopeptidase_dim_dom"/>
</dbReference>
<feature type="domain" description="Peptidase M20 dimerisation" evidence="6">
    <location>
        <begin position="237"/>
        <end position="382"/>
    </location>
</feature>
<keyword evidence="8" id="KW-1185">Reference proteome</keyword>
<keyword evidence="2" id="KW-0645">Protease</keyword>
<reference evidence="8" key="1">
    <citation type="journal article" date="2019" name="Int. J. Syst. Evol. Microbiol.">
        <title>The Global Catalogue of Microorganisms (GCM) 10K type strain sequencing project: providing services to taxonomists for standard genome sequencing and annotation.</title>
        <authorList>
            <consortium name="The Broad Institute Genomics Platform"/>
            <consortium name="The Broad Institute Genome Sequencing Center for Infectious Disease"/>
            <person name="Wu L."/>
            <person name="Ma J."/>
        </authorList>
    </citation>
    <scope>NUCLEOTIDE SEQUENCE [LARGE SCALE GENOMIC DNA]</scope>
    <source>
        <strain evidence="8">JCM 17217</strain>
    </source>
</reference>
<evidence type="ECO:0000256" key="5">
    <source>
        <dbReference type="ARBA" id="ARBA00022833"/>
    </source>
</evidence>
<organism evidence="7 8">
    <name type="scientific">Hymenobacter antarcticus</name>
    <dbReference type="NCBI Taxonomy" id="486270"/>
    <lineage>
        <taxon>Bacteria</taxon>
        <taxon>Pseudomonadati</taxon>
        <taxon>Bacteroidota</taxon>
        <taxon>Cytophagia</taxon>
        <taxon>Cytophagales</taxon>
        <taxon>Hymenobacteraceae</taxon>
        <taxon>Hymenobacter</taxon>
    </lineage>
</organism>
<evidence type="ECO:0000256" key="4">
    <source>
        <dbReference type="ARBA" id="ARBA00022801"/>
    </source>
</evidence>
<dbReference type="SUPFAM" id="SSF53187">
    <property type="entry name" value="Zn-dependent exopeptidases"/>
    <property type="match status" value="1"/>
</dbReference>
<dbReference type="Proteomes" id="UP001501556">
    <property type="component" value="Unassembled WGS sequence"/>
</dbReference>
<dbReference type="Pfam" id="PF07687">
    <property type="entry name" value="M20_dimer"/>
    <property type="match status" value="1"/>
</dbReference>
<evidence type="ECO:0000256" key="1">
    <source>
        <dbReference type="ARBA" id="ARBA00006247"/>
    </source>
</evidence>
<comment type="caution">
    <text evidence="7">The sequence shown here is derived from an EMBL/GenBank/DDBJ whole genome shotgun (WGS) entry which is preliminary data.</text>
</comment>
<dbReference type="InterPro" id="IPR011650">
    <property type="entry name" value="Peptidase_M20_dimer"/>
</dbReference>
<evidence type="ECO:0000313" key="7">
    <source>
        <dbReference type="EMBL" id="GAA3986117.1"/>
    </source>
</evidence>
<dbReference type="InterPro" id="IPR002933">
    <property type="entry name" value="Peptidase_M20"/>
</dbReference>
<comment type="similarity">
    <text evidence="1">Belongs to the peptidase M20A family.</text>
</comment>
<keyword evidence="5" id="KW-0862">Zinc</keyword>
<name>A0ABP7QRA7_9BACT</name>
<proteinExistence type="inferred from homology"/>
<keyword evidence="3" id="KW-0479">Metal-binding</keyword>
<dbReference type="PANTHER" id="PTHR45962:SF1">
    <property type="entry name" value="N-FATTY-ACYL-AMINO ACID SYNTHASE_HYDROLASE PM20D1"/>
    <property type="match status" value="1"/>
</dbReference>
<dbReference type="CDD" id="cd05674">
    <property type="entry name" value="M20_yscS"/>
    <property type="match status" value="1"/>
</dbReference>